<evidence type="ECO:0000256" key="7">
    <source>
        <dbReference type="ARBA" id="ARBA00023315"/>
    </source>
</evidence>
<evidence type="ECO:0000256" key="9">
    <source>
        <dbReference type="PIRSR" id="PIRSR600101-1"/>
    </source>
</evidence>
<dbReference type="InterPro" id="IPR051792">
    <property type="entry name" value="GGT_bact"/>
</dbReference>
<feature type="binding site" evidence="10">
    <location>
        <position position="464"/>
    </location>
    <ligand>
        <name>L-glutamate</name>
        <dbReference type="ChEBI" id="CHEBI:29985"/>
    </ligand>
</feature>
<dbReference type="InterPro" id="IPR043138">
    <property type="entry name" value="GGT_lsub"/>
</dbReference>
<comment type="catalytic activity">
    <reaction evidence="1 11">
        <text>an S-substituted glutathione + H2O = an S-substituted L-cysteinylglycine + L-glutamate</text>
        <dbReference type="Rhea" id="RHEA:59468"/>
        <dbReference type="ChEBI" id="CHEBI:15377"/>
        <dbReference type="ChEBI" id="CHEBI:29985"/>
        <dbReference type="ChEBI" id="CHEBI:90779"/>
        <dbReference type="ChEBI" id="CHEBI:143103"/>
        <dbReference type="EC" id="3.4.19.13"/>
    </reaction>
</comment>
<evidence type="ECO:0000256" key="6">
    <source>
        <dbReference type="ARBA" id="ARBA00023145"/>
    </source>
</evidence>
<evidence type="ECO:0000313" key="12">
    <source>
        <dbReference type="EMBL" id="SLM12907.1"/>
    </source>
</evidence>
<gene>
    <name evidence="12" type="primary">ggt</name>
    <name evidence="12" type="ORF">SPIROBIBN47_270007</name>
</gene>
<dbReference type="GO" id="GO:0103068">
    <property type="term" value="F:leukotriene C4 gamma-glutamyl transferase activity"/>
    <property type="evidence" value="ECO:0007669"/>
    <property type="project" value="UniProtKB-EC"/>
</dbReference>
<evidence type="ECO:0000256" key="2">
    <source>
        <dbReference type="ARBA" id="ARBA00001089"/>
    </source>
</evidence>
<dbReference type="GO" id="GO:0006751">
    <property type="term" value="P:glutathione catabolic process"/>
    <property type="evidence" value="ECO:0007669"/>
    <property type="project" value="UniProtKB-UniRule"/>
</dbReference>
<evidence type="ECO:0000256" key="10">
    <source>
        <dbReference type="PIRSR" id="PIRSR600101-2"/>
    </source>
</evidence>
<dbReference type="UniPathway" id="UPA00204"/>
<dbReference type="Gene3D" id="1.10.246.130">
    <property type="match status" value="1"/>
</dbReference>
<keyword evidence="7 11" id="KW-0012">Acyltransferase</keyword>
<dbReference type="InterPro" id="IPR029055">
    <property type="entry name" value="Ntn_hydrolases_N"/>
</dbReference>
<dbReference type="PANTHER" id="PTHR43199">
    <property type="entry name" value="GLUTATHIONE HYDROLASE"/>
    <property type="match status" value="1"/>
</dbReference>
<evidence type="ECO:0000256" key="8">
    <source>
        <dbReference type="ARBA" id="ARBA00047417"/>
    </source>
</evidence>
<organism evidence="12">
    <name type="scientific">uncultured spirochete</name>
    <dbReference type="NCBI Taxonomy" id="156406"/>
    <lineage>
        <taxon>Bacteria</taxon>
        <taxon>Pseudomonadati</taxon>
        <taxon>Spirochaetota</taxon>
        <taxon>Spirochaetia</taxon>
        <taxon>Spirochaetales</taxon>
        <taxon>environmental samples</taxon>
    </lineage>
</organism>
<comment type="catalytic activity">
    <reaction evidence="2 11">
        <text>glutathione + H2O = L-cysteinylglycine + L-glutamate</text>
        <dbReference type="Rhea" id="RHEA:28807"/>
        <dbReference type="ChEBI" id="CHEBI:15377"/>
        <dbReference type="ChEBI" id="CHEBI:29985"/>
        <dbReference type="ChEBI" id="CHEBI:57925"/>
        <dbReference type="ChEBI" id="CHEBI:61694"/>
        <dbReference type="EC" id="3.4.19.13"/>
    </reaction>
</comment>
<dbReference type="SUPFAM" id="SSF56235">
    <property type="entry name" value="N-terminal nucleophile aminohydrolases (Ntn hydrolases)"/>
    <property type="match status" value="1"/>
</dbReference>
<keyword evidence="6 11" id="KW-0865">Zymogen</keyword>
<evidence type="ECO:0000256" key="5">
    <source>
        <dbReference type="ARBA" id="ARBA00022801"/>
    </source>
</evidence>
<evidence type="ECO:0000256" key="1">
    <source>
        <dbReference type="ARBA" id="ARBA00001049"/>
    </source>
</evidence>
<dbReference type="InterPro" id="IPR043137">
    <property type="entry name" value="GGT_ssub_C"/>
</dbReference>
<feature type="binding site" evidence="10">
    <location>
        <position position="122"/>
    </location>
    <ligand>
        <name>L-glutamate</name>
        <dbReference type="ChEBI" id="CHEBI:29985"/>
    </ligand>
</feature>
<keyword evidence="4 11" id="KW-0808">Transferase</keyword>
<keyword evidence="5 11" id="KW-0378">Hydrolase</keyword>
<dbReference type="InterPro" id="IPR000101">
    <property type="entry name" value="GGT_peptidase"/>
</dbReference>
<dbReference type="Pfam" id="PF01019">
    <property type="entry name" value="G_glu_transpept"/>
    <property type="match status" value="1"/>
</dbReference>
<evidence type="ECO:0000256" key="4">
    <source>
        <dbReference type="ARBA" id="ARBA00022679"/>
    </source>
</evidence>
<protein>
    <recommendedName>
        <fullName evidence="11">Glutathione hydrolase proenzyme</fullName>
        <ecNumber evidence="11">2.3.2.2</ecNumber>
        <ecNumber evidence="11">3.4.19.13</ecNumber>
    </recommendedName>
    <component>
        <recommendedName>
            <fullName evidence="11">Glutathione hydrolase large chain</fullName>
        </recommendedName>
    </component>
    <component>
        <recommendedName>
            <fullName evidence="11">Glutathione hydrolase small chain</fullName>
        </recommendedName>
    </component>
</protein>
<evidence type="ECO:0000256" key="11">
    <source>
        <dbReference type="RuleBase" id="RU368036"/>
    </source>
</evidence>
<dbReference type="EC" id="3.4.19.13" evidence="11"/>
<comment type="PTM">
    <text evidence="11">Cleaved by autocatalysis into a large and a small subunit.</text>
</comment>
<comment type="catalytic activity">
    <reaction evidence="8 11">
        <text>an N-terminal (5-L-glutamyl)-[peptide] + an alpha-amino acid = 5-L-glutamyl amino acid + an N-terminal L-alpha-aminoacyl-[peptide]</text>
        <dbReference type="Rhea" id="RHEA:23904"/>
        <dbReference type="Rhea" id="RHEA-COMP:9780"/>
        <dbReference type="Rhea" id="RHEA-COMP:9795"/>
        <dbReference type="ChEBI" id="CHEBI:77644"/>
        <dbReference type="ChEBI" id="CHEBI:78597"/>
        <dbReference type="ChEBI" id="CHEBI:78599"/>
        <dbReference type="ChEBI" id="CHEBI:78608"/>
        <dbReference type="EC" id="2.3.2.2"/>
    </reaction>
</comment>
<comment type="pathway">
    <text evidence="11">Sulfur metabolism; glutathione metabolism.</text>
</comment>
<dbReference type="GO" id="GO:0006750">
    <property type="term" value="P:glutathione biosynthetic process"/>
    <property type="evidence" value="ECO:0007669"/>
    <property type="project" value="UniProtKB-KW"/>
</dbReference>
<dbReference type="EC" id="2.3.2.2" evidence="11"/>
<accession>A0A3P3XIK8</accession>
<dbReference type="PRINTS" id="PR01210">
    <property type="entry name" value="GGTRANSPTASE"/>
</dbReference>
<proteinExistence type="inferred from homology"/>
<sequence length="564" mass="60095">MMKTKMHGERESTGNQHRWLGGFSKILLAIGLLFFVLSPSVFAADTIKPEVTARNGMVASAQPLASAAGLEILMAGGNAVDAAVASAFALGVVEPNATGLGGEGMMVIYLADKKVTTSIDYRSMAPLADMSKVKFPPDGHVSVAVPGTVAGLCLALEKYGTMSLAQVMAPAIRYARNGFIVSDTLASTIKDRFDPISKNDALLAILAPEGLPLEAGQIIRNPDLATTLEKIAAGGPDVFYKGEIADAIAEDMAKNGGYITKADLAAYTAIEREPVRGTYRGYEIISAPPPVGGLSVIEMLNILENFDLASEQPLSPRNVHLMAEAMKRGFADNSAFIGDPAYTKVPVAGLLDKEYARQRVKEIDPAKMTPAVKAGTPPEHPSTTHLSVVDKNGNMVALTQTISSFWGACVAVPGTGIILNNEMQNWSSKGPNSYAPGKRMRTTIAPTIIAQDGRPFVTMGTPGAGRIISTMVILAVNLLDYHMGVQEAIESPRFYARDTEKNLSIEARVPKETQDWLKSIGYSIKEYPDFDLFFGGAQAIVVDLETGIMHGGADPRRDGAVFGF</sequence>
<dbReference type="EMBL" id="FWDM01000020">
    <property type="protein sequence ID" value="SLM12907.1"/>
    <property type="molecule type" value="Genomic_DNA"/>
</dbReference>
<dbReference type="PANTHER" id="PTHR43199:SF1">
    <property type="entry name" value="GLUTATHIONE HYDROLASE PROENZYME"/>
    <property type="match status" value="1"/>
</dbReference>
<dbReference type="Gene3D" id="3.60.20.40">
    <property type="match status" value="1"/>
</dbReference>
<evidence type="ECO:0000256" key="3">
    <source>
        <dbReference type="ARBA" id="ARBA00009381"/>
    </source>
</evidence>
<comment type="subunit">
    <text evidence="11">This enzyme consists of two polypeptide chains, which are synthesized in precursor form from a single polypeptide.</text>
</comment>
<comment type="similarity">
    <text evidence="3 11">Belongs to the gamma-glutamyltransferase family.</text>
</comment>
<keyword evidence="11" id="KW-0317">Glutathione biosynthesis</keyword>
<feature type="binding site" evidence="10">
    <location>
        <begin position="442"/>
        <end position="443"/>
    </location>
    <ligand>
        <name>L-glutamate</name>
        <dbReference type="ChEBI" id="CHEBI:29985"/>
    </ligand>
</feature>
<dbReference type="NCBIfam" id="TIGR00066">
    <property type="entry name" value="g_glut_trans"/>
    <property type="match status" value="1"/>
</dbReference>
<reference evidence="12" key="1">
    <citation type="submission" date="2017-02" db="EMBL/GenBank/DDBJ databases">
        <authorList>
            <person name="Regsiter A."/>
            <person name="William W."/>
        </authorList>
    </citation>
    <scope>NUCLEOTIDE SEQUENCE</scope>
    <source>
        <strain evidence="12">Bib</strain>
    </source>
</reference>
<dbReference type="AlphaFoldDB" id="A0A3P3XIK8"/>
<dbReference type="GO" id="GO:0036374">
    <property type="term" value="F:glutathione hydrolase activity"/>
    <property type="evidence" value="ECO:0007669"/>
    <property type="project" value="UniProtKB-UniRule"/>
</dbReference>
<feature type="active site" description="Nucleophile" evidence="9">
    <location>
        <position position="383"/>
    </location>
</feature>
<name>A0A3P3XIK8_9SPIR</name>